<protein>
    <submittedName>
        <fullName evidence="2">Uncharacterized protein</fullName>
    </submittedName>
</protein>
<dbReference type="HOGENOM" id="CLU_1916839_0_0_1"/>
<evidence type="ECO:0000313" key="3">
    <source>
        <dbReference type="Proteomes" id="UP000008066"/>
    </source>
</evidence>
<evidence type="ECO:0000313" key="2">
    <source>
        <dbReference type="EMBL" id="EGS17301.1"/>
    </source>
</evidence>
<name>G0SGG2_CHATD</name>
<feature type="compositionally biased region" description="Acidic residues" evidence="1">
    <location>
        <begin position="18"/>
        <end position="34"/>
    </location>
</feature>
<feature type="compositionally biased region" description="Polar residues" evidence="1">
    <location>
        <begin position="1"/>
        <end position="10"/>
    </location>
</feature>
<dbReference type="RefSeq" id="XP_006696919.1">
    <property type="nucleotide sequence ID" value="XM_006696856.1"/>
</dbReference>
<dbReference type="GeneID" id="18260660"/>
<dbReference type="EMBL" id="GL988047">
    <property type="protein sequence ID" value="EGS17301.1"/>
    <property type="molecule type" value="Genomic_DNA"/>
</dbReference>
<dbReference type="Proteomes" id="UP000008066">
    <property type="component" value="Unassembled WGS sequence"/>
</dbReference>
<reference evidence="2 3" key="1">
    <citation type="journal article" date="2011" name="Cell">
        <title>Insight into structure and assembly of the nuclear pore complex by utilizing the genome of a eukaryotic thermophile.</title>
        <authorList>
            <person name="Amlacher S."/>
            <person name="Sarges P."/>
            <person name="Flemming D."/>
            <person name="van Noort V."/>
            <person name="Kunze R."/>
            <person name="Devos D.P."/>
            <person name="Arumugam M."/>
            <person name="Bork P."/>
            <person name="Hurt E."/>
        </authorList>
    </citation>
    <scope>NUCLEOTIDE SEQUENCE [LARGE SCALE GENOMIC DNA]</scope>
    <source>
        <strain evidence="3">DSM 1495 / CBS 144.50 / IMI 039719</strain>
    </source>
</reference>
<organism evidence="3">
    <name type="scientific">Chaetomium thermophilum (strain DSM 1495 / CBS 144.50 / IMI 039719)</name>
    <name type="common">Thermochaetoides thermophila</name>
    <dbReference type="NCBI Taxonomy" id="759272"/>
    <lineage>
        <taxon>Eukaryota</taxon>
        <taxon>Fungi</taxon>
        <taxon>Dikarya</taxon>
        <taxon>Ascomycota</taxon>
        <taxon>Pezizomycotina</taxon>
        <taxon>Sordariomycetes</taxon>
        <taxon>Sordariomycetidae</taxon>
        <taxon>Sordariales</taxon>
        <taxon>Chaetomiaceae</taxon>
        <taxon>Thermochaetoides</taxon>
    </lineage>
</organism>
<gene>
    <name evidence="2" type="ORF">CTHT_0066220</name>
</gene>
<proteinExistence type="predicted"/>
<keyword evidence="3" id="KW-1185">Reference proteome</keyword>
<evidence type="ECO:0000256" key="1">
    <source>
        <dbReference type="SAM" id="MobiDB-lite"/>
    </source>
</evidence>
<sequence length="132" mass="15050">MKRLQRSSGKNSDRDEAYYDDEDDKDEDNDDVVEEEKNPQPHPASAKLPSTIAFPPSKRAKYKHSFSRLNKNKFFLRIRYRELHGPVDYDVTKGILESKTKAGIPYATFVAHCNSGSFGRFTSLGESLPGHR</sequence>
<accession>G0SGG2</accession>
<feature type="region of interest" description="Disordered" evidence="1">
    <location>
        <begin position="1"/>
        <end position="54"/>
    </location>
</feature>
<dbReference type="KEGG" id="cthr:CTHT_0066220"/>
<dbReference type="AlphaFoldDB" id="G0SGG2"/>